<organism evidence="3 4">
    <name type="scientific">Tanacetum coccineum</name>
    <dbReference type="NCBI Taxonomy" id="301880"/>
    <lineage>
        <taxon>Eukaryota</taxon>
        <taxon>Viridiplantae</taxon>
        <taxon>Streptophyta</taxon>
        <taxon>Embryophyta</taxon>
        <taxon>Tracheophyta</taxon>
        <taxon>Spermatophyta</taxon>
        <taxon>Magnoliopsida</taxon>
        <taxon>eudicotyledons</taxon>
        <taxon>Gunneridae</taxon>
        <taxon>Pentapetalae</taxon>
        <taxon>asterids</taxon>
        <taxon>campanulids</taxon>
        <taxon>Asterales</taxon>
        <taxon>Asteraceae</taxon>
        <taxon>Asteroideae</taxon>
        <taxon>Anthemideae</taxon>
        <taxon>Anthemidinae</taxon>
        <taxon>Tanacetum</taxon>
    </lineage>
</organism>
<dbReference type="PANTHER" id="PTHR47481:SF41">
    <property type="entry name" value="COPIA-LIKE POLYPROTEIN_RETROTRANSPOSON"/>
    <property type="match status" value="1"/>
</dbReference>
<evidence type="ECO:0000259" key="1">
    <source>
        <dbReference type="Pfam" id="PF13976"/>
    </source>
</evidence>
<dbReference type="Proteomes" id="UP001151760">
    <property type="component" value="Unassembled WGS sequence"/>
</dbReference>
<dbReference type="PANTHER" id="PTHR47481">
    <property type="match status" value="1"/>
</dbReference>
<name>A0ABQ5A2U0_9ASTR</name>
<feature type="domain" description="GAG-pre-integrase" evidence="1">
    <location>
        <begin position="411"/>
        <end position="460"/>
    </location>
</feature>
<dbReference type="Pfam" id="PF14223">
    <property type="entry name" value="Retrotran_gag_2"/>
    <property type="match status" value="1"/>
</dbReference>
<dbReference type="InterPro" id="IPR025724">
    <property type="entry name" value="GAG-pre-integrase_dom"/>
</dbReference>
<proteinExistence type="predicted"/>
<feature type="domain" description="Retrovirus-related Pol polyprotein from transposon TNT 1-94-like beta-barrel" evidence="2">
    <location>
        <begin position="289"/>
        <end position="366"/>
    </location>
</feature>
<evidence type="ECO:0000259" key="2">
    <source>
        <dbReference type="Pfam" id="PF22936"/>
    </source>
</evidence>
<evidence type="ECO:0000313" key="4">
    <source>
        <dbReference type="Proteomes" id="UP001151760"/>
    </source>
</evidence>
<dbReference type="EMBL" id="BQNB010011807">
    <property type="protein sequence ID" value="GJS95412.1"/>
    <property type="molecule type" value="Genomic_DNA"/>
</dbReference>
<accession>A0ABQ5A2U0</accession>
<dbReference type="InterPro" id="IPR054722">
    <property type="entry name" value="PolX-like_BBD"/>
</dbReference>
<evidence type="ECO:0000313" key="3">
    <source>
        <dbReference type="EMBL" id="GJS95412.1"/>
    </source>
</evidence>
<reference evidence="3" key="2">
    <citation type="submission" date="2022-01" db="EMBL/GenBank/DDBJ databases">
        <authorList>
            <person name="Yamashiro T."/>
            <person name="Shiraishi A."/>
            <person name="Satake H."/>
            <person name="Nakayama K."/>
        </authorList>
    </citation>
    <scope>NUCLEOTIDE SEQUENCE</scope>
</reference>
<sequence length="510" mass="56576">MVTFIMVKHAPAVLHSHPLEVHATAVCRYGFGSGYLVAFLIKSERLNSTVSFKTSLFGALLPLSEFFFSHSPASLGLKSHVETDQPLLIPNDVNLMISSRCGSSDPYDARAINLDNELRSIKIEKMTVNEYCTKIQAMANRLKNLDCEVSEKNMVIFAVNGLDSRFATLAEIIRHREPLPTFETARNMLLLKESSFNDDSTSTTFESSSSSLPLYGIFHPTQSQATCRWSIQVYVPTAHALVHLSTTQPPARNIAPTSNSNGILGVLYASQPTSLLSAFSTMSLQDPTWNMDTGVTSHLNSDARNLSTIFNKRLFPSIHVGDSNSIPVTNTGHSIIPSHHRPLHLHNVLVTPNIIKNLISVRQFTRDNNCTIEFDAFGYSVKDFLTRHILLRCDNSGDLYPVTKLSNLPVAFVSTSSSTWHQRLGHPGDEVLRSLTSRCFISCNKEKSSHVCHACQLSKHVKLPFHSSDYIVTKCFDIIHSDLWTSPLVQVASNIISNPVVADYQGFMAI</sequence>
<reference evidence="3" key="1">
    <citation type="journal article" date="2022" name="Int. J. Mol. Sci.">
        <title>Draft Genome of Tanacetum Coccineum: Genomic Comparison of Closely Related Tanacetum-Family Plants.</title>
        <authorList>
            <person name="Yamashiro T."/>
            <person name="Shiraishi A."/>
            <person name="Nakayama K."/>
            <person name="Satake H."/>
        </authorList>
    </citation>
    <scope>NUCLEOTIDE SEQUENCE</scope>
</reference>
<dbReference type="Pfam" id="PF13976">
    <property type="entry name" value="gag_pre-integrs"/>
    <property type="match status" value="1"/>
</dbReference>
<dbReference type="Pfam" id="PF22936">
    <property type="entry name" value="Pol_BBD"/>
    <property type="match status" value="1"/>
</dbReference>
<comment type="caution">
    <text evidence="3">The sequence shown here is derived from an EMBL/GenBank/DDBJ whole genome shotgun (WGS) entry which is preliminary data.</text>
</comment>
<protein>
    <submittedName>
        <fullName evidence="3">Ribonuclease H-like domain-containing protein</fullName>
    </submittedName>
</protein>
<keyword evidence="4" id="KW-1185">Reference proteome</keyword>
<gene>
    <name evidence="3" type="ORF">Tco_0802380</name>
</gene>